<dbReference type="InterPro" id="IPR036691">
    <property type="entry name" value="Endo/exonu/phosph_ase_sf"/>
</dbReference>
<proteinExistence type="predicted"/>
<name>A0A7S2XXA6_9STRA</name>
<dbReference type="AlphaFoldDB" id="A0A7S2XXA6"/>
<organism evidence="1">
    <name type="scientific">Fibrocapsa japonica</name>
    <dbReference type="NCBI Taxonomy" id="94617"/>
    <lineage>
        <taxon>Eukaryota</taxon>
        <taxon>Sar</taxon>
        <taxon>Stramenopiles</taxon>
        <taxon>Ochrophyta</taxon>
        <taxon>Raphidophyceae</taxon>
        <taxon>Chattonellales</taxon>
        <taxon>Chattonellaceae</taxon>
        <taxon>Fibrocapsa</taxon>
    </lineage>
</organism>
<dbReference type="Gene3D" id="3.60.10.10">
    <property type="entry name" value="Endonuclease/exonuclease/phosphatase"/>
    <property type="match status" value="1"/>
</dbReference>
<protein>
    <recommendedName>
        <fullName evidence="2">Sphingomyelin phosphodiesterase</fullName>
    </recommendedName>
</protein>
<gene>
    <name evidence="1" type="ORF">FJAP1339_LOCUS4296</name>
</gene>
<dbReference type="EMBL" id="HBHR01008911">
    <property type="protein sequence ID" value="CAD9861774.1"/>
    <property type="molecule type" value="Transcribed_RNA"/>
</dbReference>
<accession>A0A7S2XXA6</accession>
<dbReference type="SUPFAM" id="SSF56219">
    <property type="entry name" value="DNase I-like"/>
    <property type="match status" value="1"/>
</dbReference>
<reference evidence="1" key="1">
    <citation type="submission" date="2021-01" db="EMBL/GenBank/DDBJ databases">
        <authorList>
            <person name="Corre E."/>
            <person name="Pelletier E."/>
            <person name="Niang G."/>
            <person name="Scheremetjew M."/>
            <person name="Finn R."/>
            <person name="Kale V."/>
            <person name="Holt S."/>
            <person name="Cochrane G."/>
            <person name="Meng A."/>
            <person name="Brown T."/>
            <person name="Cohen L."/>
        </authorList>
    </citation>
    <scope>NUCLEOTIDE SEQUENCE</scope>
    <source>
        <strain evidence="1">CCMP1661</strain>
    </source>
</reference>
<dbReference type="PANTHER" id="PTHR16320:SF1">
    <property type="entry name" value="SPHINGOMYELINASE DDB_G0288017"/>
    <property type="match status" value="1"/>
</dbReference>
<dbReference type="GO" id="GO:0004767">
    <property type="term" value="F:sphingomyelin phosphodiesterase activity"/>
    <property type="evidence" value="ECO:0007669"/>
    <property type="project" value="InterPro"/>
</dbReference>
<dbReference type="GO" id="GO:0005737">
    <property type="term" value="C:cytoplasm"/>
    <property type="evidence" value="ECO:0007669"/>
    <property type="project" value="TreeGrafter"/>
</dbReference>
<dbReference type="PANTHER" id="PTHR16320">
    <property type="entry name" value="SPHINGOMYELINASE FAMILY MEMBER"/>
    <property type="match status" value="1"/>
</dbReference>
<evidence type="ECO:0000313" key="1">
    <source>
        <dbReference type="EMBL" id="CAD9861774.1"/>
    </source>
</evidence>
<evidence type="ECO:0008006" key="2">
    <source>
        <dbReference type="Google" id="ProtNLM"/>
    </source>
</evidence>
<sequence length="491" mass="54542">MDPQTIEVEHLNMEIIGSSSVYFSPSILLERSHSLPCTSSISSRMWEHSIAVFPAPLMRAQSLPTVSFTASSKKNKSSGGQKIGESKVSTLLDDYAATDSLSAPSNSLCQILPKESSPPCKTHSFLYFDTHLISNTYRARGARCAKRVLSSKSCLSPVTFHDRLRAREIAETIKQHATPSIDFQSSINCESDKADECFALSVVGLSGVWAKSYAKEIIGLTSEAFPFSYNPKPGQGFFGPGNRLDLFGESSGLLLLSRNPLRDCEFELFQSLVQEGTSRAKGILSAIVMLPGEHEVLVVVTHLQGLDSTEAVEVRSHNIQQIGSLIRRRQQEMKAGPSSHVVVLGNMNIEADSQEYFQSFKSISRLDLYSKEKESSTKVAENENPDVYLYDAWSSSLAFKKVHPSTGVPYTERSLTYDSLKNPLVKIFTPGEQSRSRVDFCWISQSPGWTLKNRRVHYDWKMKQELKVGGSMVVGIPFSNHYPISVDLEFI</sequence>
<dbReference type="InterPro" id="IPR038772">
    <property type="entry name" value="Sph/SMPD2-like"/>
</dbReference>